<reference evidence="9 10" key="1">
    <citation type="journal article" date="2019" name="Sci. Rep.">
        <title>Orb-weaving spider Araneus ventricosus genome elucidates the spidroin gene catalogue.</title>
        <authorList>
            <person name="Kono N."/>
            <person name="Nakamura H."/>
            <person name="Ohtoshi R."/>
            <person name="Moran D.A.P."/>
            <person name="Shinohara A."/>
            <person name="Yoshida Y."/>
            <person name="Fujiwara M."/>
            <person name="Mori M."/>
            <person name="Tomita M."/>
            <person name="Arakawa K."/>
        </authorList>
    </citation>
    <scope>NUCLEOTIDE SEQUENCE [LARGE SCALE GENOMIC DNA]</scope>
</reference>
<name>A0A4Y2EQ73_ARAVE</name>
<evidence type="ECO:0000256" key="7">
    <source>
        <dbReference type="ARBA" id="ARBA00023186"/>
    </source>
</evidence>
<evidence type="ECO:0000313" key="10">
    <source>
        <dbReference type="Proteomes" id="UP000499080"/>
    </source>
</evidence>
<gene>
    <name evidence="9" type="ORF">AVEN_174131_1</name>
</gene>
<dbReference type="PANTHER" id="PTHR16719">
    <property type="entry name" value="CYTOCHROME C OXIDASE COPPER CHAPERONE"/>
    <property type="match status" value="1"/>
</dbReference>
<protein>
    <recommendedName>
        <fullName evidence="11">Cytochrome c oxidase copper chaperone</fullName>
    </recommendedName>
</protein>
<dbReference type="GO" id="GO:0005758">
    <property type="term" value="C:mitochondrial intermembrane space"/>
    <property type="evidence" value="ECO:0007669"/>
    <property type="project" value="UniProtKB-SubCell"/>
</dbReference>
<dbReference type="SUPFAM" id="SSF47072">
    <property type="entry name" value="Cysteine alpha-hairpin motif"/>
    <property type="match status" value="1"/>
</dbReference>
<dbReference type="InterPro" id="IPR009069">
    <property type="entry name" value="Cys_alpha_HP_mot_SF"/>
</dbReference>
<keyword evidence="6" id="KW-1015">Disulfide bond</keyword>
<evidence type="ECO:0000256" key="1">
    <source>
        <dbReference type="ARBA" id="ARBA00004569"/>
    </source>
</evidence>
<keyword evidence="10" id="KW-1185">Reference proteome</keyword>
<dbReference type="Gene3D" id="1.10.287.1130">
    <property type="entry name" value="CytochromE C oxidase copper chaperone"/>
    <property type="match status" value="1"/>
</dbReference>
<feature type="binding site" evidence="8">
    <location>
        <position position="117"/>
    </location>
    <ligand>
        <name>Cu cation</name>
        <dbReference type="ChEBI" id="CHEBI:23378"/>
    </ligand>
</feature>
<sequence>MTNSEIKKQIFSFNETKTVDEIVKLLKISGIEYNQKALECEDNLECFDDLNDNWEKRPIENVVAQGTNSEYEEESPSDDVIQQMIFQDNLILYSVMENEREKRMQREKEEPKKLKPCCACPETRKVRDACIAEKGAEACSLELEAHKECMRKMGFNV</sequence>
<comment type="subcellular location">
    <subcellularLocation>
        <location evidence="1">Mitochondrion intermembrane space</location>
    </subcellularLocation>
</comment>
<dbReference type="OrthoDB" id="1915887at2759"/>
<proteinExistence type="inferred from homology"/>
<keyword evidence="7" id="KW-0143">Chaperone</keyword>
<evidence type="ECO:0000256" key="5">
    <source>
        <dbReference type="ARBA" id="ARBA00023128"/>
    </source>
</evidence>
<dbReference type="GO" id="GO:0005507">
    <property type="term" value="F:copper ion binding"/>
    <property type="evidence" value="ECO:0007669"/>
    <property type="project" value="InterPro"/>
</dbReference>
<comment type="caution">
    <text evidence="9">The sequence shown here is derived from an EMBL/GenBank/DDBJ whole genome shotgun (WGS) entry which is preliminary data.</text>
</comment>
<evidence type="ECO:0000256" key="6">
    <source>
        <dbReference type="ARBA" id="ARBA00023157"/>
    </source>
</evidence>
<dbReference type="GO" id="GO:0016531">
    <property type="term" value="F:copper chaperone activity"/>
    <property type="evidence" value="ECO:0007669"/>
    <property type="project" value="InterPro"/>
</dbReference>
<evidence type="ECO:0000313" key="9">
    <source>
        <dbReference type="EMBL" id="GBM30318.1"/>
    </source>
</evidence>
<dbReference type="GO" id="GO:0033617">
    <property type="term" value="P:mitochondrial respiratory chain complex IV assembly"/>
    <property type="evidence" value="ECO:0007669"/>
    <property type="project" value="TreeGrafter"/>
</dbReference>
<evidence type="ECO:0000256" key="2">
    <source>
        <dbReference type="ARBA" id="ARBA00009241"/>
    </source>
</evidence>
<evidence type="ECO:0000256" key="3">
    <source>
        <dbReference type="ARBA" id="ARBA00022723"/>
    </source>
</evidence>
<dbReference type="PANTHER" id="PTHR16719:SF0">
    <property type="entry name" value="CYTOCHROME C OXIDASE COPPER CHAPERONE"/>
    <property type="match status" value="1"/>
</dbReference>
<dbReference type="InterPro" id="IPR007745">
    <property type="entry name" value="Cyt_c_oxidase_Cu-chaperone"/>
</dbReference>
<accession>A0A4Y2EQ73</accession>
<keyword evidence="3 8" id="KW-0479">Metal-binding</keyword>
<organism evidence="9 10">
    <name type="scientific">Araneus ventricosus</name>
    <name type="common">Orbweaver spider</name>
    <name type="synonym">Epeira ventricosa</name>
    <dbReference type="NCBI Taxonomy" id="182803"/>
    <lineage>
        <taxon>Eukaryota</taxon>
        <taxon>Metazoa</taxon>
        <taxon>Ecdysozoa</taxon>
        <taxon>Arthropoda</taxon>
        <taxon>Chelicerata</taxon>
        <taxon>Arachnida</taxon>
        <taxon>Araneae</taxon>
        <taxon>Araneomorphae</taxon>
        <taxon>Entelegynae</taxon>
        <taxon>Araneoidea</taxon>
        <taxon>Araneidae</taxon>
        <taxon>Araneus</taxon>
    </lineage>
</organism>
<dbReference type="PROSITE" id="PS51808">
    <property type="entry name" value="CHCH"/>
    <property type="match status" value="1"/>
</dbReference>
<evidence type="ECO:0008006" key="11">
    <source>
        <dbReference type="Google" id="ProtNLM"/>
    </source>
</evidence>
<dbReference type="Proteomes" id="UP000499080">
    <property type="component" value="Unassembled WGS sequence"/>
</dbReference>
<evidence type="ECO:0000256" key="8">
    <source>
        <dbReference type="PIRSR" id="PIRSR607745-1"/>
    </source>
</evidence>
<feature type="binding site" evidence="8">
    <location>
        <position position="118"/>
    </location>
    <ligand>
        <name>Cu cation</name>
        <dbReference type="ChEBI" id="CHEBI:23378"/>
    </ligand>
</feature>
<dbReference type="EMBL" id="BGPR01000657">
    <property type="protein sequence ID" value="GBM30318.1"/>
    <property type="molecule type" value="Genomic_DNA"/>
</dbReference>
<evidence type="ECO:0000256" key="4">
    <source>
        <dbReference type="ARBA" id="ARBA00023008"/>
    </source>
</evidence>
<dbReference type="AlphaFoldDB" id="A0A4Y2EQ73"/>
<keyword evidence="5" id="KW-0496">Mitochondrion</keyword>
<keyword evidence="4 8" id="KW-0186">Copper</keyword>
<comment type="similarity">
    <text evidence="2">Belongs to the COX17 family.</text>
</comment>
<dbReference type="Pfam" id="PF05051">
    <property type="entry name" value="COX17"/>
    <property type="match status" value="1"/>
</dbReference>